<protein>
    <submittedName>
        <fullName evidence="1">Uncharacterized protein</fullName>
    </submittedName>
</protein>
<accession>A0A270B6B9</accession>
<sequence>MAFTPFHDRGESLSIGGLTLENGNARIALYGRLDIRQDQESLKNLRVLRAELDAIMVSLERQKSLPACVSSVEVTHAMKNPFDN</sequence>
<dbReference type="AlphaFoldDB" id="A0A270B6B9"/>
<proteinExistence type="predicted"/>
<gene>
    <name evidence="1" type="ORF">B9K05_12965</name>
</gene>
<organism evidence="1 2">
    <name type="scientific">Acetobacter syzygii</name>
    <dbReference type="NCBI Taxonomy" id="146476"/>
    <lineage>
        <taxon>Bacteria</taxon>
        <taxon>Pseudomonadati</taxon>
        <taxon>Pseudomonadota</taxon>
        <taxon>Alphaproteobacteria</taxon>
        <taxon>Acetobacterales</taxon>
        <taxon>Acetobacteraceae</taxon>
        <taxon>Acetobacter</taxon>
    </lineage>
</organism>
<name>A0A270B6B9_9PROT</name>
<evidence type="ECO:0000313" key="1">
    <source>
        <dbReference type="EMBL" id="PAL20552.1"/>
    </source>
</evidence>
<dbReference type="Proteomes" id="UP000216033">
    <property type="component" value="Unassembled WGS sequence"/>
</dbReference>
<reference evidence="1 2" key="1">
    <citation type="submission" date="2017-04" db="EMBL/GenBank/DDBJ databases">
        <title>Kefir bacterial isolates.</title>
        <authorList>
            <person name="Kim Y."/>
            <person name="Blasche S."/>
            <person name="Patil K.R."/>
        </authorList>
    </citation>
    <scope>NUCLEOTIDE SEQUENCE [LARGE SCALE GENOMIC DNA]</scope>
    <source>
        <strain evidence="1 2">KR-2</strain>
    </source>
</reference>
<keyword evidence="2" id="KW-1185">Reference proteome</keyword>
<dbReference type="OrthoDB" id="7276785at2"/>
<dbReference type="RefSeq" id="WP_095352008.1">
    <property type="nucleotide sequence ID" value="NZ_JABUNT010000025.1"/>
</dbReference>
<comment type="caution">
    <text evidence="1">The sequence shown here is derived from an EMBL/GenBank/DDBJ whole genome shotgun (WGS) entry which is preliminary data.</text>
</comment>
<dbReference type="EMBL" id="NDFP01000021">
    <property type="protein sequence ID" value="PAL20552.1"/>
    <property type="molecule type" value="Genomic_DNA"/>
</dbReference>
<evidence type="ECO:0000313" key="2">
    <source>
        <dbReference type="Proteomes" id="UP000216033"/>
    </source>
</evidence>